<protein>
    <submittedName>
        <fullName evidence="1">Uncharacterized protein</fullName>
    </submittedName>
</protein>
<evidence type="ECO:0000313" key="2">
    <source>
        <dbReference type="Proteomes" id="UP000324832"/>
    </source>
</evidence>
<proteinExistence type="predicted"/>
<dbReference type="Proteomes" id="UP000324832">
    <property type="component" value="Unassembled WGS sequence"/>
</dbReference>
<evidence type="ECO:0000313" key="1">
    <source>
        <dbReference type="EMBL" id="VVC90685.1"/>
    </source>
</evidence>
<sequence>METCYKIPDWASKLPIGLHLEILKENKVVQKLLIDEKKSYQSGRTVETNDIKILPDRSGKQSSGAFSAERTEEEVCQGSVAWTSKGFNFNIH</sequence>
<dbReference type="AlphaFoldDB" id="A0A5E4PXD4"/>
<name>A0A5E4PXD4_9NEOP</name>
<keyword evidence="2" id="KW-1185">Reference proteome</keyword>
<accession>A0A5E4PXD4</accession>
<organism evidence="1 2">
    <name type="scientific">Leptidea sinapis</name>
    <dbReference type="NCBI Taxonomy" id="189913"/>
    <lineage>
        <taxon>Eukaryota</taxon>
        <taxon>Metazoa</taxon>
        <taxon>Ecdysozoa</taxon>
        <taxon>Arthropoda</taxon>
        <taxon>Hexapoda</taxon>
        <taxon>Insecta</taxon>
        <taxon>Pterygota</taxon>
        <taxon>Neoptera</taxon>
        <taxon>Endopterygota</taxon>
        <taxon>Lepidoptera</taxon>
        <taxon>Glossata</taxon>
        <taxon>Ditrysia</taxon>
        <taxon>Papilionoidea</taxon>
        <taxon>Pieridae</taxon>
        <taxon>Dismorphiinae</taxon>
        <taxon>Leptidea</taxon>
    </lineage>
</organism>
<reference evidence="1 2" key="1">
    <citation type="submission" date="2017-07" db="EMBL/GenBank/DDBJ databases">
        <authorList>
            <person name="Talla V."/>
            <person name="Backstrom N."/>
        </authorList>
    </citation>
    <scope>NUCLEOTIDE SEQUENCE [LARGE SCALE GENOMIC DNA]</scope>
</reference>
<dbReference type="EMBL" id="FZQP02000848">
    <property type="protein sequence ID" value="VVC90685.1"/>
    <property type="molecule type" value="Genomic_DNA"/>
</dbReference>
<dbReference type="Gene3D" id="2.60.200.20">
    <property type="match status" value="1"/>
</dbReference>
<gene>
    <name evidence="1" type="ORF">LSINAPIS_LOCUS3543</name>
</gene>